<dbReference type="InterPro" id="IPR013325">
    <property type="entry name" value="RNA_pol_sigma_r2"/>
</dbReference>
<accession>A0A7M2WZ74</accession>
<dbReference type="EMBL" id="CP063458">
    <property type="protein sequence ID" value="QOV90502.1"/>
    <property type="molecule type" value="Genomic_DNA"/>
</dbReference>
<evidence type="ECO:0000313" key="7">
    <source>
        <dbReference type="EMBL" id="QOV90502.1"/>
    </source>
</evidence>
<dbReference type="PANTHER" id="PTHR43133:SF51">
    <property type="entry name" value="RNA POLYMERASE SIGMA FACTOR"/>
    <property type="match status" value="1"/>
</dbReference>
<dbReference type="Pfam" id="PF04542">
    <property type="entry name" value="Sigma70_r2"/>
    <property type="match status" value="1"/>
</dbReference>
<dbReference type="InterPro" id="IPR014284">
    <property type="entry name" value="RNA_pol_sigma-70_dom"/>
</dbReference>
<dbReference type="PANTHER" id="PTHR43133">
    <property type="entry name" value="RNA POLYMERASE ECF-TYPE SIGMA FACTO"/>
    <property type="match status" value="1"/>
</dbReference>
<organism evidence="7 8">
    <name type="scientific">Humisphaera borealis</name>
    <dbReference type="NCBI Taxonomy" id="2807512"/>
    <lineage>
        <taxon>Bacteria</taxon>
        <taxon>Pseudomonadati</taxon>
        <taxon>Planctomycetota</taxon>
        <taxon>Phycisphaerae</taxon>
        <taxon>Tepidisphaerales</taxon>
        <taxon>Tepidisphaeraceae</taxon>
        <taxon>Humisphaera</taxon>
    </lineage>
</organism>
<dbReference type="AlphaFoldDB" id="A0A7M2WZ74"/>
<dbReference type="GO" id="GO:0006352">
    <property type="term" value="P:DNA-templated transcription initiation"/>
    <property type="evidence" value="ECO:0007669"/>
    <property type="project" value="InterPro"/>
</dbReference>
<dbReference type="SUPFAM" id="SSF88946">
    <property type="entry name" value="Sigma2 domain of RNA polymerase sigma factors"/>
    <property type="match status" value="1"/>
</dbReference>
<dbReference type="Proteomes" id="UP000593765">
    <property type="component" value="Chromosome"/>
</dbReference>
<dbReference type="RefSeq" id="WP_206293589.1">
    <property type="nucleotide sequence ID" value="NZ_CP063458.1"/>
</dbReference>
<dbReference type="CDD" id="cd06171">
    <property type="entry name" value="Sigma70_r4"/>
    <property type="match status" value="1"/>
</dbReference>
<protein>
    <submittedName>
        <fullName evidence="7">Sigma-70 family RNA polymerase sigma factor</fullName>
    </submittedName>
</protein>
<sequence length="446" mass="46869">MTPPDDPTAPTRTDSELLVEFIDHRYEPAFAEVVRRHGGMVLAVCRSVLGNTPDAEDAAQAVFLTLAQKAGHSSVRKHLVGWLHRVAWYVAARGAKARAIRRRHEEEATRMRNEILASHEEPLRLDALHAALNRLSEKYRVPLILHHLEGRSQAETAALLGCSVDAIAVRLHRARDMLRDRLGRLDRRGAVASAAVLAGAWGSAASAEVTPAFVATTSHAASAALAGELASAAAVSGQTLALTRGAINMLYWAKTKAVATALAIVLTVGGVVGTMLHANEAVAAAPTAITGVITKLQDGQITLRRRTGEVTVAIDKATVIKVDDAVATADALKVGMSTAAFVEGDKPATEVRAYSPKAPPAPPPPPAPPKVVTGLVSQVTAASIVIQPQIGPAITVAFDGTTRVKVNDRLAAAPELAVGMSVGVFYADDKPATEIRAYSRGVLTPP</sequence>
<dbReference type="SUPFAM" id="SSF88659">
    <property type="entry name" value="Sigma3 and sigma4 domains of RNA polymerase sigma factors"/>
    <property type="match status" value="1"/>
</dbReference>
<dbReference type="GO" id="GO:0016987">
    <property type="term" value="F:sigma factor activity"/>
    <property type="evidence" value="ECO:0007669"/>
    <property type="project" value="UniProtKB-KW"/>
</dbReference>
<dbReference type="InterPro" id="IPR039425">
    <property type="entry name" value="RNA_pol_sigma-70-like"/>
</dbReference>
<keyword evidence="2" id="KW-0805">Transcription regulation</keyword>
<dbReference type="InterPro" id="IPR013249">
    <property type="entry name" value="RNA_pol_sigma70_r4_t2"/>
</dbReference>
<keyword evidence="3" id="KW-0731">Sigma factor</keyword>
<dbReference type="NCBIfam" id="TIGR02937">
    <property type="entry name" value="sigma70-ECF"/>
    <property type="match status" value="1"/>
</dbReference>
<dbReference type="InterPro" id="IPR007627">
    <property type="entry name" value="RNA_pol_sigma70_r2"/>
</dbReference>
<proteinExistence type="inferred from homology"/>
<gene>
    <name evidence="7" type="ORF">IPV69_03805</name>
</gene>
<dbReference type="GO" id="GO:0003677">
    <property type="term" value="F:DNA binding"/>
    <property type="evidence" value="ECO:0007669"/>
    <property type="project" value="InterPro"/>
</dbReference>
<feature type="domain" description="RNA polymerase sigma factor 70 region 4 type 2" evidence="6">
    <location>
        <begin position="126"/>
        <end position="177"/>
    </location>
</feature>
<name>A0A7M2WZ74_9BACT</name>
<evidence type="ECO:0000256" key="2">
    <source>
        <dbReference type="ARBA" id="ARBA00023015"/>
    </source>
</evidence>
<reference evidence="7 8" key="1">
    <citation type="submission" date="2020-10" db="EMBL/GenBank/DDBJ databases">
        <title>Wide distribution of Phycisphaera-like planctomycetes from WD2101 soil group in peatlands and genome analysis of the first cultivated representative.</title>
        <authorList>
            <person name="Dedysh S.N."/>
            <person name="Beletsky A.V."/>
            <person name="Ivanova A."/>
            <person name="Kulichevskaya I.S."/>
            <person name="Suzina N.E."/>
            <person name="Philippov D.A."/>
            <person name="Rakitin A.L."/>
            <person name="Mardanov A.V."/>
            <person name="Ravin N.V."/>
        </authorList>
    </citation>
    <scope>NUCLEOTIDE SEQUENCE [LARGE SCALE GENOMIC DNA]</scope>
    <source>
        <strain evidence="7 8">M1803</strain>
    </source>
</reference>
<evidence type="ECO:0000256" key="1">
    <source>
        <dbReference type="ARBA" id="ARBA00010641"/>
    </source>
</evidence>
<evidence type="ECO:0000313" key="8">
    <source>
        <dbReference type="Proteomes" id="UP000593765"/>
    </source>
</evidence>
<evidence type="ECO:0000259" key="5">
    <source>
        <dbReference type="Pfam" id="PF04542"/>
    </source>
</evidence>
<keyword evidence="8" id="KW-1185">Reference proteome</keyword>
<evidence type="ECO:0000256" key="3">
    <source>
        <dbReference type="ARBA" id="ARBA00023082"/>
    </source>
</evidence>
<dbReference type="Gene3D" id="1.10.1740.10">
    <property type="match status" value="1"/>
</dbReference>
<dbReference type="InterPro" id="IPR013324">
    <property type="entry name" value="RNA_pol_sigma_r3/r4-like"/>
</dbReference>
<evidence type="ECO:0000259" key="6">
    <source>
        <dbReference type="Pfam" id="PF08281"/>
    </source>
</evidence>
<dbReference type="KEGG" id="hbs:IPV69_03805"/>
<comment type="similarity">
    <text evidence="1">Belongs to the sigma-70 factor family. ECF subfamily.</text>
</comment>
<dbReference type="InterPro" id="IPR036388">
    <property type="entry name" value="WH-like_DNA-bd_sf"/>
</dbReference>
<dbReference type="Gene3D" id="1.10.10.10">
    <property type="entry name" value="Winged helix-like DNA-binding domain superfamily/Winged helix DNA-binding domain"/>
    <property type="match status" value="1"/>
</dbReference>
<dbReference type="Pfam" id="PF08281">
    <property type="entry name" value="Sigma70_r4_2"/>
    <property type="match status" value="1"/>
</dbReference>
<feature type="domain" description="RNA polymerase sigma-70 region 2" evidence="5">
    <location>
        <begin position="34"/>
        <end position="93"/>
    </location>
</feature>
<evidence type="ECO:0000256" key="4">
    <source>
        <dbReference type="ARBA" id="ARBA00023163"/>
    </source>
</evidence>
<keyword evidence="4" id="KW-0804">Transcription</keyword>